<accession>A0A0U1DYB4</accession>
<evidence type="ECO:0000313" key="2">
    <source>
        <dbReference type="Proteomes" id="UP000182227"/>
    </source>
</evidence>
<gene>
    <name evidence="1" type="ORF">BN970_06839</name>
</gene>
<name>A0A0U1DYB4_9MYCO</name>
<dbReference type="EMBL" id="CTEF01000009">
    <property type="protein sequence ID" value="CQD25041.1"/>
    <property type="molecule type" value="Genomic_DNA"/>
</dbReference>
<evidence type="ECO:0000313" key="1">
    <source>
        <dbReference type="EMBL" id="CQD25041.1"/>
    </source>
</evidence>
<dbReference type="Proteomes" id="UP000182227">
    <property type="component" value="Unassembled WGS sequence"/>
</dbReference>
<proteinExistence type="predicted"/>
<reference evidence="1 2" key="1">
    <citation type="submission" date="2015-03" db="EMBL/GenBank/DDBJ databases">
        <authorList>
            <person name="Murphy D."/>
        </authorList>
    </citation>
    <scope>NUCLEOTIDE SEQUENCE [LARGE SCALE GENOMIC DNA]</scope>
    <source>
        <strain evidence="1 2">D16</strain>
    </source>
</reference>
<sequence>MTGNRILPAIRARPGVTFMPTIATRSTLASSTGADVTNSIRSAPVTNAANPRTITAVHNEM</sequence>
<organism evidence="1 2">
    <name type="scientific">Mycolicibacterium conceptionense</name>
    <dbReference type="NCBI Taxonomy" id="451644"/>
    <lineage>
        <taxon>Bacteria</taxon>
        <taxon>Bacillati</taxon>
        <taxon>Actinomycetota</taxon>
        <taxon>Actinomycetes</taxon>
        <taxon>Mycobacteriales</taxon>
        <taxon>Mycobacteriaceae</taxon>
        <taxon>Mycolicibacterium</taxon>
    </lineage>
</organism>
<protein>
    <submittedName>
        <fullName evidence="1">Uncharacterized protein</fullName>
    </submittedName>
</protein>
<dbReference type="AlphaFoldDB" id="A0A0U1DYB4"/>